<feature type="transmembrane region" description="Helical" evidence="7">
    <location>
        <begin position="203"/>
        <end position="222"/>
    </location>
</feature>
<gene>
    <name evidence="10" type="ORF">DY240_20590</name>
</gene>
<evidence type="ECO:0000256" key="3">
    <source>
        <dbReference type="ARBA" id="ARBA00022475"/>
    </source>
</evidence>
<dbReference type="InterPro" id="IPR000515">
    <property type="entry name" value="MetI-like"/>
</dbReference>
<dbReference type="OrthoDB" id="61122at2"/>
<evidence type="ECO:0000256" key="7">
    <source>
        <dbReference type="RuleBase" id="RU363032"/>
    </source>
</evidence>
<sequence>MVQVEPAHEQPGADQRRRAPSGTSPARRVIRTGFIVTAVALVAATFTYPFLWLISASLKPRYQVFDNLLIPREVQPQNYTSLLDAVPFLTWFGNSMIVGVMAALTVTLSSALVAFGFAYFRFPGRNLLFLLVLGTMMLPAAVTMIPTFLIWQELGLSQTQVPLWAHNVFASAFYVFLMRQFFLSLPRDTFEAARVDGCGYFGLFWRIAMPLCKPALIVVFIFEFRASWTDLIRPLIYLQDEALYTLPRGLKAVLDAFGQGGEQRWEIVMAASVLATVPLIILFFCAQRYFVEGIATQGRKG</sequence>
<evidence type="ECO:0000256" key="1">
    <source>
        <dbReference type="ARBA" id="ARBA00004651"/>
    </source>
</evidence>
<evidence type="ECO:0000259" key="9">
    <source>
        <dbReference type="PROSITE" id="PS50928"/>
    </source>
</evidence>
<dbReference type="PROSITE" id="PS50928">
    <property type="entry name" value="ABC_TM1"/>
    <property type="match status" value="1"/>
</dbReference>
<dbReference type="PANTHER" id="PTHR43744">
    <property type="entry name" value="ABC TRANSPORTER PERMEASE PROTEIN MG189-RELATED-RELATED"/>
    <property type="match status" value="1"/>
</dbReference>
<dbReference type="Proteomes" id="UP000284057">
    <property type="component" value="Unassembled WGS sequence"/>
</dbReference>
<comment type="subcellular location">
    <subcellularLocation>
        <location evidence="1 7">Cell membrane</location>
        <topology evidence="1 7">Multi-pass membrane protein</topology>
    </subcellularLocation>
</comment>
<feature type="region of interest" description="Disordered" evidence="8">
    <location>
        <begin position="1"/>
        <end position="25"/>
    </location>
</feature>
<dbReference type="CDD" id="cd06261">
    <property type="entry name" value="TM_PBP2"/>
    <property type="match status" value="1"/>
</dbReference>
<proteinExistence type="inferred from homology"/>
<evidence type="ECO:0000256" key="5">
    <source>
        <dbReference type="ARBA" id="ARBA00022989"/>
    </source>
</evidence>
<feature type="transmembrane region" description="Helical" evidence="7">
    <location>
        <begin position="34"/>
        <end position="54"/>
    </location>
</feature>
<dbReference type="AlphaFoldDB" id="A0A418KLS1"/>
<organism evidence="10 11">
    <name type="scientific">Jiangella rhizosphaerae</name>
    <dbReference type="NCBI Taxonomy" id="2293569"/>
    <lineage>
        <taxon>Bacteria</taxon>
        <taxon>Bacillati</taxon>
        <taxon>Actinomycetota</taxon>
        <taxon>Actinomycetes</taxon>
        <taxon>Jiangellales</taxon>
        <taxon>Jiangellaceae</taxon>
        <taxon>Jiangella</taxon>
    </lineage>
</organism>
<dbReference type="PANTHER" id="PTHR43744:SF12">
    <property type="entry name" value="ABC TRANSPORTER PERMEASE PROTEIN MG189-RELATED"/>
    <property type="match status" value="1"/>
</dbReference>
<keyword evidence="3" id="KW-1003">Cell membrane</keyword>
<dbReference type="InterPro" id="IPR035906">
    <property type="entry name" value="MetI-like_sf"/>
</dbReference>
<keyword evidence="2 7" id="KW-0813">Transport</keyword>
<dbReference type="Gene3D" id="1.10.3720.10">
    <property type="entry name" value="MetI-like"/>
    <property type="match status" value="1"/>
</dbReference>
<keyword evidence="5 7" id="KW-1133">Transmembrane helix</keyword>
<evidence type="ECO:0000256" key="6">
    <source>
        <dbReference type="ARBA" id="ARBA00023136"/>
    </source>
</evidence>
<reference evidence="10 11" key="1">
    <citation type="submission" date="2018-09" db="EMBL/GenBank/DDBJ databases">
        <title>Isolation, diversity and antifungal activity of actinobacteria from wheat.</title>
        <authorList>
            <person name="Han C."/>
        </authorList>
    </citation>
    <scope>NUCLEOTIDE SEQUENCE [LARGE SCALE GENOMIC DNA]</scope>
    <source>
        <strain evidence="10 11">NEAU-YY265</strain>
    </source>
</reference>
<evidence type="ECO:0000256" key="8">
    <source>
        <dbReference type="SAM" id="MobiDB-lite"/>
    </source>
</evidence>
<name>A0A418KLS1_9ACTN</name>
<evidence type="ECO:0000313" key="11">
    <source>
        <dbReference type="Proteomes" id="UP000284057"/>
    </source>
</evidence>
<comment type="caution">
    <text evidence="10">The sequence shown here is derived from an EMBL/GenBank/DDBJ whole genome shotgun (WGS) entry which is preliminary data.</text>
</comment>
<dbReference type="SUPFAM" id="SSF161098">
    <property type="entry name" value="MetI-like"/>
    <property type="match status" value="1"/>
</dbReference>
<keyword evidence="11" id="KW-1185">Reference proteome</keyword>
<evidence type="ECO:0000313" key="10">
    <source>
        <dbReference type="EMBL" id="RIQ18873.1"/>
    </source>
</evidence>
<feature type="transmembrane region" description="Helical" evidence="7">
    <location>
        <begin position="267"/>
        <end position="291"/>
    </location>
</feature>
<dbReference type="GO" id="GO:0005886">
    <property type="term" value="C:plasma membrane"/>
    <property type="evidence" value="ECO:0007669"/>
    <property type="project" value="UniProtKB-SubCell"/>
</dbReference>
<feature type="transmembrane region" description="Helical" evidence="7">
    <location>
        <begin position="163"/>
        <end position="182"/>
    </location>
</feature>
<evidence type="ECO:0000256" key="2">
    <source>
        <dbReference type="ARBA" id="ARBA00022448"/>
    </source>
</evidence>
<keyword evidence="4 7" id="KW-0812">Transmembrane</keyword>
<feature type="transmembrane region" description="Helical" evidence="7">
    <location>
        <begin position="96"/>
        <end position="120"/>
    </location>
</feature>
<comment type="similarity">
    <text evidence="7">Belongs to the binding-protein-dependent transport system permease family.</text>
</comment>
<evidence type="ECO:0000256" key="4">
    <source>
        <dbReference type="ARBA" id="ARBA00022692"/>
    </source>
</evidence>
<dbReference type="Pfam" id="PF00528">
    <property type="entry name" value="BPD_transp_1"/>
    <property type="match status" value="1"/>
</dbReference>
<accession>A0A418KLS1</accession>
<protein>
    <submittedName>
        <fullName evidence="10">Carbohydrate ABC transporter permease</fullName>
    </submittedName>
</protein>
<feature type="transmembrane region" description="Helical" evidence="7">
    <location>
        <begin position="127"/>
        <end position="151"/>
    </location>
</feature>
<dbReference type="EMBL" id="QUAL01000186">
    <property type="protein sequence ID" value="RIQ18873.1"/>
    <property type="molecule type" value="Genomic_DNA"/>
</dbReference>
<feature type="domain" description="ABC transmembrane type-1" evidence="9">
    <location>
        <begin position="92"/>
        <end position="286"/>
    </location>
</feature>
<keyword evidence="6 7" id="KW-0472">Membrane</keyword>
<dbReference type="GO" id="GO:0055085">
    <property type="term" value="P:transmembrane transport"/>
    <property type="evidence" value="ECO:0007669"/>
    <property type="project" value="InterPro"/>
</dbReference>